<comment type="similarity">
    <text evidence="6">Belongs to the peptidase M48 family.</text>
</comment>
<dbReference type="EMBL" id="CP097508">
    <property type="protein sequence ID" value="URE12637.1"/>
    <property type="molecule type" value="Genomic_DNA"/>
</dbReference>
<dbReference type="GO" id="GO:0051603">
    <property type="term" value="P:proteolysis involved in protein catabolic process"/>
    <property type="evidence" value="ECO:0007669"/>
    <property type="project" value="TreeGrafter"/>
</dbReference>
<dbReference type="Gene3D" id="3.30.2010.10">
    <property type="entry name" value="Metalloproteases ('zincins'), catalytic domain"/>
    <property type="match status" value="1"/>
</dbReference>
<name>A0A9E7KCD0_9LILI</name>
<evidence type="ECO:0000256" key="5">
    <source>
        <dbReference type="ARBA" id="ARBA00023049"/>
    </source>
</evidence>
<evidence type="ECO:0000256" key="6">
    <source>
        <dbReference type="RuleBase" id="RU003983"/>
    </source>
</evidence>
<evidence type="ECO:0000256" key="1">
    <source>
        <dbReference type="ARBA" id="ARBA00022670"/>
    </source>
</evidence>
<evidence type="ECO:0000313" key="9">
    <source>
        <dbReference type="EMBL" id="URE12637.1"/>
    </source>
</evidence>
<sequence length="235" mass="26769">MRFLMIGGSTEGEEGRLGSPNVTKHLEGLNWEILVVRDDTVNAFCLPGGKIVVFTSLLDHFRSDAEIATVIGHEVAHAIARHSAEMITKNLWFATLQLILLQFFAMPDLISAMSNLLLRLPFSRSCEEKRKHELHKHRKLELWRRGYVYRCGAPRLEVDGATRAACAVCVHPKCSLKEAKKDEEEHDEERSECDGEVYTNFEDSEDSEDLKDSEDSEDFKDCEDCEDFKDSEDSE</sequence>
<dbReference type="OrthoDB" id="7464992at2759"/>
<organism evidence="9 10">
    <name type="scientific">Musa troglodytarum</name>
    <name type="common">fe'i banana</name>
    <dbReference type="NCBI Taxonomy" id="320322"/>
    <lineage>
        <taxon>Eukaryota</taxon>
        <taxon>Viridiplantae</taxon>
        <taxon>Streptophyta</taxon>
        <taxon>Embryophyta</taxon>
        <taxon>Tracheophyta</taxon>
        <taxon>Spermatophyta</taxon>
        <taxon>Magnoliopsida</taxon>
        <taxon>Liliopsida</taxon>
        <taxon>Zingiberales</taxon>
        <taxon>Musaceae</taxon>
        <taxon>Musa</taxon>
    </lineage>
</organism>
<evidence type="ECO:0000256" key="7">
    <source>
        <dbReference type="SAM" id="MobiDB-lite"/>
    </source>
</evidence>
<evidence type="ECO:0000256" key="3">
    <source>
        <dbReference type="ARBA" id="ARBA00022801"/>
    </source>
</evidence>
<dbReference type="Pfam" id="PF01435">
    <property type="entry name" value="Peptidase_M48"/>
    <property type="match status" value="1"/>
</dbReference>
<gene>
    <name evidence="9" type="ORF">MUK42_37465</name>
</gene>
<keyword evidence="4 6" id="KW-0862">Zinc</keyword>
<feature type="region of interest" description="Disordered" evidence="7">
    <location>
        <begin position="180"/>
        <end position="235"/>
    </location>
</feature>
<dbReference type="PANTHER" id="PTHR22726">
    <property type="entry name" value="METALLOENDOPEPTIDASE OMA1"/>
    <property type="match status" value="1"/>
</dbReference>
<evidence type="ECO:0000259" key="8">
    <source>
        <dbReference type="Pfam" id="PF01435"/>
    </source>
</evidence>
<evidence type="ECO:0000256" key="4">
    <source>
        <dbReference type="ARBA" id="ARBA00022833"/>
    </source>
</evidence>
<keyword evidence="5 6" id="KW-0482">Metalloprotease</keyword>
<feature type="compositionally biased region" description="Acidic residues" evidence="7">
    <location>
        <begin position="202"/>
        <end position="235"/>
    </location>
</feature>
<dbReference type="InterPro" id="IPR051156">
    <property type="entry name" value="Mito/Outer_Membr_Metalloprot"/>
</dbReference>
<proteinExistence type="inferred from homology"/>
<feature type="domain" description="Peptidase M48" evidence="8">
    <location>
        <begin position="28"/>
        <end position="127"/>
    </location>
</feature>
<dbReference type="GO" id="GO:0046872">
    <property type="term" value="F:metal ion binding"/>
    <property type="evidence" value="ECO:0007669"/>
    <property type="project" value="UniProtKB-KW"/>
</dbReference>
<feature type="compositionally biased region" description="Basic and acidic residues" evidence="7">
    <location>
        <begin position="180"/>
        <end position="193"/>
    </location>
</feature>
<comment type="cofactor">
    <cofactor evidence="6">
        <name>Zn(2+)</name>
        <dbReference type="ChEBI" id="CHEBI:29105"/>
    </cofactor>
    <text evidence="6">Binds 1 zinc ion per subunit.</text>
</comment>
<dbReference type="GO" id="GO:0016020">
    <property type="term" value="C:membrane"/>
    <property type="evidence" value="ECO:0007669"/>
    <property type="project" value="TreeGrafter"/>
</dbReference>
<dbReference type="InterPro" id="IPR001915">
    <property type="entry name" value="Peptidase_M48"/>
</dbReference>
<dbReference type="AlphaFoldDB" id="A0A9E7KCD0"/>
<dbReference type="PANTHER" id="PTHR22726:SF1">
    <property type="entry name" value="METALLOENDOPEPTIDASE OMA1, MITOCHONDRIAL"/>
    <property type="match status" value="1"/>
</dbReference>
<dbReference type="GO" id="GO:0004222">
    <property type="term" value="F:metalloendopeptidase activity"/>
    <property type="evidence" value="ECO:0007669"/>
    <property type="project" value="InterPro"/>
</dbReference>
<accession>A0A9E7KCD0</accession>
<evidence type="ECO:0000256" key="2">
    <source>
        <dbReference type="ARBA" id="ARBA00022723"/>
    </source>
</evidence>
<keyword evidence="1 6" id="KW-0645">Protease</keyword>
<dbReference type="CDD" id="cd07331">
    <property type="entry name" value="M48C_Oma1_like"/>
    <property type="match status" value="1"/>
</dbReference>
<keyword evidence="2" id="KW-0479">Metal-binding</keyword>
<keyword evidence="10" id="KW-1185">Reference proteome</keyword>
<reference evidence="9" key="1">
    <citation type="submission" date="2022-05" db="EMBL/GenBank/DDBJ databases">
        <title>The Musa troglodytarum L. genome provides insights into the mechanism of non-climacteric behaviour and enrichment of carotenoids.</title>
        <authorList>
            <person name="Wang J."/>
        </authorList>
    </citation>
    <scope>NUCLEOTIDE SEQUENCE</scope>
    <source>
        <tissue evidence="9">Leaf</tissue>
    </source>
</reference>
<dbReference type="Proteomes" id="UP001055439">
    <property type="component" value="Chromosome 6"/>
</dbReference>
<keyword evidence="3 6" id="KW-0378">Hydrolase</keyword>
<evidence type="ECO:0000313" key="10">
    <source>
        <dbReference type="Proteomes" id="UP001055439"/>
    </source>
</evidence>
<protein>
    <submittedName>
        <fullName evidence="9">Peptidase family M48</fullName>
    </submittedName>
</protein>